<protein>
    <recommendedName>
        <fullName evidence="6">Pentatricopeptide repeat-containing protein</fullName>
    </recommendedName>
</protein>
<dbReference type="Pfam" id="PF13041">
    <property type="entry name" value="PPR_2"/>
    <property type="match status" value="2"/>
</dbReference>
<dbReference type="PANTHER" id="PTHR47937:SF5">
    <property type="entry name" value="PENTATRICOPEPTIDE REPEAT-CONTAINING PROTEIN"/>
    <property type="match status" value="1"/>
</dbReference>
<feature type="repeat" description="PPR" evidence="2">
    <location>
        <begin position="393"/>
        <end position="423"/>
    </location>
</feature>
<dbReference type="InterPro" id="IPR052308">
    <property type="entry name" value="PPR_domain-containing"/>
</dbReference>
<proteinExistence type="predicted"/>
<feature type="region of interest" description="Disordered" evidence="3">
    <location>
        <begin position="72"/>
        <end position="91"/>
    </location>
</feature>
<dbReference type="InterPro" id="IPR011990">
    <property type="entry name" value="TPR-like_helical_dom_sf"/>
</dbReference>
<evidence type="ECO:0008006" key="6">
    <source>
        <dbReference type="Google" id="ProtNLM"/>
    </source>
</evidence>
<keyword evidence="1" id="KW-0677">Repeat</keyword>
<feature type="repeat" description="PPR" evidence="2">
    <location>
        <begin position="429"/>
        <end position="463"/>
    </location>
</feature>
<sequence length="610" mass="69831">MTLSKKLSFSPHHFKTLIKPYFNNHYHCYPLPFLSHHRLLHSSLFTTPEEATTSRRHRKLLLRVVEPSLASLRNQTQPQTPKPHQTPKPNAARIPEHVSVLTGARLNLHNKILALIRDDDVKEADLFTRHSIYSNCKPTIFTCNAVLNALLQRSRYGQLLEFYRFVIQAGLAPNVVTYNIVLNVYFDRKNTETALEHYKFVMNYAPFRPTPTTYRIVVKGLVENLEVDRALKIKEEMLEKGFAPDPIVYHYLILGFGEKGDIDGALGVYNELKEKLGVVSDGVVYGSLVKLYLHNGMEKEAMECYEETLGEDSNVVMGAMAYNLMLDGLSKNGKFDEALRLFDRMLEEHNPPRLICVDLGSFKIMVDEYCRQGRFMDAINVFRIMGEKRCKPDTSSFNNLIKQLCGSEMLPEAEELYKEMGDKWPNKPDEYTYILLVESCSGINRADDAHRYFTKMVESGMKPNLTAFEKVIDFDKVVVGLIKSGKIEEAKGLFAHRVETQKLEVGSYEAMLRALCETGKLDDVLKMVDDIVTNEKLGLSSEMNEVVTNAFRKEGREAELMKLFEEKEREKAKALAKEDANYNTFSFLGIHRSFTGNEETKKFLPLRPSR</sequence>
<feature type="repeat" description="PPR" evidence="2">
    <location>
        <begin position="358"/>
        <end position="392"/>
    </location>
</feature>
<dbReference type="PANTHER" id="PTHR47937">
    <property type="entry name" value="PLASTID TRANSCRIPTIONALLY ACTIVE CHROMOSOME 2-LIKE PROTEIN"/>
    <property type="match status" value="1"/>
</dbReference>
<comment type="caution">
    <text evidence="4">The sequence shown here is derived from an EMBL/GenBank/DDBJ whole genome shotgun (WGS) entry which is preliminary data.</text>
</comment>
<reference evidence="4 5" key="1">
    <citation type="journal article" date="2020" name="IScience">
        <title>Genome Sequencing of the Endangered Kingdonia uniflora (Circaeasteraceae, Ranunculales) Reveals Potential Mechanisms of Evolutionary Specialization.</title>
        <authorList>
            <person name="Sun Y."/>
            <person name="Deng T."/>
            <person name="Zhang A."/>
            <person name="Moore M.J."/>
            <person name="Landis J.B."/>
            <person name="Lin N."/>
            <person name="Zhang H."/>
            <person name="Zhang X."/>
            <person name="Huang J."/>
            <person name="Zhang X."/>
            <person name="Sun H."/>
            <person name="Wang H."/>
        </authorList>
    </citation>
    <scope>NUCLEOTIDE SEQUENCE [LARGE SCALE GENOMIC DNA]</scope>
    <source>
        <strain evidence="4">TB1705</strain>
        <tissue evidence="4">Leaf</tissue>
    </source>
</reference>
<evidence type="ECO:0000256" key="2">
    <source>
        <dbReference type="PROSITE-ProRule" id="PRU00708"/>
    </source>
</evidence>
<evidence type="ECO:0000313" key="4">
    <source>
        <dbReference type="EMBL" id="KAF6140819.1"/>
    </source>
</evidence>
<dbReference type="AlphaFoldDB" id="A0A7J7LE36"/>
<accession>A0A7J7LE36</accession>
<organism evidence="4 5">
    <name type="scientific">Kingdonia uniflora</name>
    <dbReference type="NCBI Taxonomy" id="39325"/>
    <lineage>
        <taxon>Eukaryota</taxon>
        <taxon>Viridiplantae</taxon>
        <taxon>Streptophyta</taxon>
        <taxon>Embryophyta</taxon>
        <taxon>Tracheophyta</taxon>
        <taxon>Spermatophyta</taxon>
        <taxon>Magnoliopsida</taxon>
        <taxon>Ranunculales</taxon>
        <taxon>Circaeasteraceae</taxon>
        <taxon>Kingdonia</taxon>
    </lineage>
</organism>
<evidence type="ECO:0000256" key="1">
    <source>
        <dbReference type="ARBA" id="ARBA00022737"/>
    </source>
</evidence>
<dbReference type="InterPro" id="IPR002885">
    <property type="entry name" value="PPR_rpt"/>
</dbReference>
<name>A0A7J7LE36_9MAGN</name>
<dbReference type="OrthoDB" id="185373at2759"/>
<dbReference type="NCBIfam" id="TIGR00756">
    <property type="entry name" value="PPR"/>
    <property type="match status" value="4"/>
</dbReference>
<dbReference type="Pfam" id="PF01535">
    <property type="entry name" value="PPR"/>
    <property type="match status" value="5"/>
</dbReference>
<evidence type="ECO:0000256" key="3">
    <source>
        <dbReference type="SAM" id="MobiDB-lite"/>
    </source>
</evidence>
<feature type="repeat" description="PPR" evidence="2">
    <location>
        <begin position="318"/>
        <end position="352"/>
    </location>
</feature>
<dbReference type="Proteomes" id="UP000541444">
    <property type="component" value="Unassembled WGS sequence"/>
</dbReference>
<dbReference type="SUPFAM" id="SSF81901">
    <property type="entry name" value="HCP-like"/>
    <property type="match status" value="1"/>
</dbReference>
<evidence type="ECO:0000313" key="5">
    <source>
        <dbReference type="Proteomes" id="UP000541444"/>
    </source>
</evidence>
<feature type="repeat" description="PPR" evidence="2">
    <location>
        <begin position="210"/>
        <end position="244"/>
    </location>
</feature>
<dbReference type="EMBL" id="JACGCM010002347">
    <property type="protein sequence ID" value="KAF6140819.1"/>
    <property type="molecule type" value="Genomic_DNA"/>
</dbReference>
<keyword evidence="5" id="KW-1185">Reference proteome</keyword>
<gene>
    <name evidence="4" type="ORF">GIB67_042232</name>
</gene>
<dbReference type="PROSITE" id="PS51375">
    <property type="entry name" value="PPR"/>
    <property type="match status" value="5"/>
</dbReference>
<dbReference type="Gene3D" id="1.25.40.10">
    <property type="entry name" value="Tetratricopeptide repeat domain"/>
    <property type="match status" value="4"/>
</dbReference>